<keyword evidence="1" id="KW-0812">Transmembrane</keyword>
<evidence type="ECO:0000313" key="3">
    <source>
        <dbReference type="Proteomes" id="UP000324800"/>
    </source>
</evidence>
<proteinExistence type="predicted"/>
<dbReference type="AlphaFoldDB" id="A0A5J4X546"/>
<organism evidence="2 3">
    <name type="scientific">Streblomastix strix</name>
    <dbReference type="NCBI Taxonomy" id="222440"/>
    <lineage>
        <taxon>Eukaryota</taxon>
        <taxon>Metamonada</taxon>
        <taxon>Preaxostyla</taxon>
        <taxon>Oxymonadida</taxon>
        <taxon>Streblomastigidae</taxon>
        <taxon>Streblomastix</taxon>
    </lineage>
</organism>
<keyword evidence="1" id="KW-0472">Membrane</keyword>
<evidence type="ECO:0000313" key="2">
    <source>
        <dbReference type="EMBL" id="KAA6402103.1"/>
    </source>
</evidence>
<dbReference type="Proteomes" id="UP000324800">
    <property type="component" value="Unassembled WGS sequence"/>
</dbReference>
<name>A0A5J4X546_9EUKA</name>
<reference evidence="2 3" key="1">
    <citation type="submission" date="2019-03" db="EMBL/GenBank/DDBJ databases">
        <title>Single cell metagenomics reveals metabolic interactions within the superorganism composed of flagellate Streblomastix strix and complex community of Bacteroidetes bacteria on its surface.</title>
        <authorList>
            <person name="Treitli S.C."/>
            <person name="Kolisko M."/>
            <person name="Husnik F."/>
            <person name="Keeling P."/>
            <person name="Hampl V."/>
        </authorList>
    </citation>
    <scope>NUCLEOTIDE SEQUENCE [LARGE SCALE GENOMIC DNA]</scope>
    <source>
        <strain evidence="2">ST1C</strain>
    </source>
</reference>
<sequence length="348" mass="41241">MYQQYLRTVIESIQERTNADFYEKIVSIFSIMLFVFRYPLAGAAIPSLKQHIKRKEIYYVDYNVNLCFWTAYSFITMPNSKDKRWKKCSRIAETKLPVIGFNSAKFDASILFKNLKSKDWAISKELNKCEPFPIEAFDNTIRNKKLSEVKYKDYLVEAAKHKSRCDYLKHYNILDTRVLIEPIDYLIKLMFKYKVDLLAIISMSQCSNAIKYSMAHNDIDINDNYNYESTDKLIEITQCYLRAKLDSYIEQVNKTGRDSCNNVTIDDYDYFKELFKNQRYNMCNARFIWKNRPTLDIIDISKRHSKDNVIPYCLYCNVCRANRDKKNEINGIVKEICVIQTITHDINE</sequence>
<comment type="caution">
    <text evidence="2">The sequence shown here is derived from an EMBL/GenBank/DDBJ whole genome shotgun (WGS) entry which is preliminary data.</text>
</comment>
<accession>A0A5J4X546</accession>
<evidence type="ECO:0000256" key="1">
    <source>
        <dbReference type="SAM" id="Phobius"/>
    </source>
</evidence>
<gene>
    <name evidence="2" type="ORF">EZS28_002374</name>
</gene>
<protein>
    <submittedName>
        <fullName evidence="2">Uncharacterized protein</fullName>
    </submittedName>
</protein>
<keyword evidence="1" id="KW-1133">Transmembrane helix</keyword>
<feature type="transmembrane region" description="Helical" evidence="1">
    <location>
        <begin position="25"/>
        <end position="45"/>
    </location>
</feature>
<dbReference type="EMBL" id="SNRW01000286">
    <property type="protein sequence ID" value="KAA6402103.1"/>
    <property type="molecule type" value="Genomic_DNA"/>
</dbReference>